<evidence type="ECO:0000259" key="1">
    <source>
        <dbReference type="PROSITE" id="PS50943"/>
    </source>
</evidence>
<accession>A0A3A5MVJ7</accession>
<dbReference type="AlphaFoldDB" id="A0A3A5MVJ7"/>
<feature type="domain" description="HTH cro/C1-type" evidence="1">
    <location>
        <begin position="28"/>
        <end position="54"/>
    </location>
</feature>
<dbReference type="EMBL" id="QZVS01000065">
    <property type="protein sequence ID" value="RJT90036.1"/>
    <property type="molecule type" value="Genomic_DNA"/>
</dbReference>
<name>A0A3A5MVJ7_9MICO</name>
<dbReference type="PROSITE" id="PS50943">
    <property type="entry name" value="HTH_CROC1"/>
    <property type="match status" value="1"/>
</dbReference>
<proteinExistence type="predicted"/>
<organism evidence="2 3">
    <name type="scientific">Cryobacterium melibiosiphilum</name>
    <dbReference type="NCBI Taxonomy" id="995039"/>
    <lineage>
        <taxon>Bacteria</taxon>
        <taxon>Bacillati</taxon>
        <taxon>Actinomycetota</taxon>
        <taxon>Actinomycetes</taxon>
        <taxon>Micrococcales</taxon>
        <taxon>Microbacteriaceae</taxon>
        <taxon>Cryobacterium</taxon>
    </lineage>
</organism>
<comment type="caution">
    <text evidence="2">The sequence shown here is derived from an EMBL/GenBank/DDBJ whole genome shotgun (WGS) entry which is preliminary data.</text>
</comment>
<reference evidence="2 3" key="1">
    <citation type="submission" date="2018-09" db="EMBL/GenBank/DDBJ databases">
        <title>Novel species of Cryobacterium.</title>
        <authorList>
            <person name="Liu Q."/>
            <person name="Xin Y.-H."/>
        </authorList>
    </citation>
    <scope>NUCLEOTIDE SEQUENCE [LARGE SCALE GENOMIC DNA]</scope>
    <source>
        <strain evidence="2 3">Hh39</strain>
    </source>
</reference>
<gene>
    <name evidence="2" type="ORF">D6T64_05045</name>
</gene>
<keyword evidence="3" id="KW-1185">Reference proteome</keyword>
<protein>
    <recommendedName>
        <fullName evidence="1">HTH cro/C1-type domain-containing protein</fullName>
    </recommendedName>
</protein>
<evidence type="ECO:0000313" key="3">
    <source>
        <dbReference type="Proteomes" id="UP000272015"/>
    </source>
</evidence>
<dbReference type="Proteomes" id="UP000272015">
    <property type="component" value="Unassembled WGS sequence"/>
</dbReference>
<sequence length="151" mass="16588">MTTISYRPEVQRARTLRQRLDLDRLDYLRELRRLAAIMSQTELASQLGVKQPTIHSALRTAAKVVEPVPGFSGASPYEIAQRYATGELTRAQLVDELGRWVYPSEAPTDGYDSLLVSASGSFDEVGRALSDGLIDGAIYDAILDRAADSSQ</sequence>
<evidence type="ECO:0000313" key="2">
    <source>
        <dbReference type="EMBL" id="RJT90036.1"/>
    </source>
</evidence>
<dbReference type="InterPro" id="IPR001387">
    <property type="entry name" value="Cro/C1-type_HTH"/>
</dbReference>
<dbReference type="OrthoDB" id="4458215at2"/>
<dbReference type="RefSeq" id="WP_119972592.1">
    <property type="nucleotide sequence ID" value="NZ_JBHSQA010000026.1"/>
</dbReference>